<sequence length="135" mass="15359">MESEELGVLIGGDQYWKIVTGKMEKLEDGLVALESVFEWLVQGEVTTLNIVTEAVDIELLHVCIEQDQALSNQLRSFWELESLGIGKEELHSETDETVLKRFEETVKFADGIYEVRLPWKNEHVTTSSNYVAAKN</sequence>
<dbReference type="Proteomes" id="UP001174136">
    <property type="component" value="Unassembled WGS sequence"/>
</dbReference>
<proteinExistence type="predicted"/>
<gene>
    <name evidence="1" type="ORF">N1851_005184</name>
</gene>
<organism evidence="1 2">
    <name type="scientific">Merluccius polli</name>
    <name type="common">Benguela hake</name>
    <name type="synonym">Merluccius cadenati</name>
    <dbReference type="NCBI Taxonomy" id="89951"/>
    <lineage>
        <taxon>Eukaryota</taxon>
        <taxon>Metazoa</taxon>
        <taxon>Chordata</taxon>
        <taxon>Craniata</taxon>
        <taxon>Vertebrata</taxon>
        <taxon>Euteleostomi</taxon>
        <taxon>Actinopterygii</taxon>
        <taxon>Neopterygii</taxon>
        <taxon>Teleostei</taxon>
        <taxon>Neoteleostei</taxon>
        <taxon>Acanthomorphata</taxon>
        <taxon>Zeiogadaria</taxon>
        <taxon>Gadariae</taxon>
        <taxon>Gadiformes</taxon>
        <taxon>Gadoidei</taxon>
        <taxon>Merlucciidae</taxon>
        <taxon>Merluccius</taxon>
    </lineage>
</organism>
<evidence type="ECO:0000313" key="2">
    <source>
        <dbReference type="Proteomes" id="UP001174136"/>
    </source>
</evidence>
<accession>A0AA47N7T8</accession>
<keyword evidence="2" id="KW-1185">Reference proteome</keyword>
<protein>
    <submittedName>
        <fullName evidence="1">Uncharacterized protein</fullName>
    </submittedName>
</protein>
<dbReference type="AlphaFoldDB" id="A0AA47N7T8"/>
<comment type="caution">
    <text evidence="1">The sequence shown here is derived from an EMBL/GenBank/DDBJ whole genome shotgun (WGS) entry which is preliminary data.</text>
</comment>
<dbReference type="EMBL" id="JAOPHQ010000864">
    <property type="protein sequence ID" value="KAK0153137.1"/>
    <property type="molecule type" value="Genomic_DNA"/>
</dbReference>
<name>A0AA47N7T8_MERPO</name>
<reference evidence="1" key="1">
    <citation type="journal article" date="2023" name="Front. Mar. Sci.">
        <title>A new Merluccius polli reference genome to investigate the effects of global change in West African waters.</title>
        <authorList>
            <person name="Mateo J.L."/>
            <person name="Blanco-Fernandez C."/>
            <person name="Garcia-Vazquez E."/>
            <person name="Machado-Schiaffino G."/>
        </authorList>
    </citation>
    <scope>NUCLEOTIDE SEQUENCE</scope>
    <source>
        <strain evidence="1">C29</strain>
        <tissue evidence="1">Fin</tissue>
    </source>
</reference>
<evidence type="ECO:0000313" key="1">
    <source>
        <dbReference type="EMBL" id="KAK0153137.1"/>
    </source>
</evidence>